<dbReference type="InterPro" id="IPR056697">
    <property type="entry name" value="DUF7795"/>
</dbReference>
<reference evidence="2" key="1">
    <citation type="journal article" date="2023" name="Nat. Commun.">
        <title>Diploid and tetraploid genomes of Acorus and the evolution of monocots.</title>
        <authorList>
            <person name="Ma L."/>
            <person name="Liu K.W."/>
            <person name="Li Z."/>
            <person name="Hsiao Y.Y."/>
            <person name="Qi Y."/>
            <person name="Fu T."/>
            <person name="Tang G.D."/>
            <person name="Zhang D."/>
            <person name="Sun W.H."/>
            <person name="Liu D.K."/>
            <person name="Li Y."/>
            <person name="Chen G.Z."/>
            <person name="Liu X.D."/>
            <person name="Liao X.Y."/>
            <person name="Jiang Y.T."/>
            <person name="Yu X."/>
            <person name="Hao Y."/>
            <person name="Huang J."/>
            <person name="Zhao X.W."/>
            <person name="Ke S."/>
            <person name="Chen Y.Y."/>
            <person name="Wu W.L."/>
            <person name="Hsu J.L."/>
            <person name="Lin Y.F."/>
            <person name="Huang M.D."/>
            <person name="Li C.Y."/>
            <person name="Huang L."/>
            <person name="Wang Z.W."/>
            <person name="Zhao X."/>
            <person name="Zhong W.Y."/>
            <person name="Peng D.H."/>
            <person name="Ahmad S."/>
            <person name="Lan S."/>
            <person name="Zhang J.S."/>
            <person name="Tsai W.C."/>
            <person name="Van de Peer Y."/>
            <person name="Liu Z.J."/>
        </authorList>
    </citation>
    <scope>NUCLEOTIDE SEQUENCE</scope>
    <source>
        <strain evidence="2">CP</strain>
    </source>
</reference>
<dbReference type="Pfam" id="PF25071">
    <property type="entry name" value="DUF7795"/>
    <property type="match status" value="1"/>
</dbReference>
<reference evidence="2" key="2">
    <citation type="submission" date="2023-06" db="EMBL/GenBank/DDBJ databases">
        <authorList>
            <person name="Ma L."/>
            <person name="Liu K.-W."/>
            <person name="Li Z."/>
            <person name="Hsiao Y.-Y."/>
            <person name="Qi Y."/>
            <person name="Fu T."/>
            <person name="Tang G."/>
            <person name="Zhang D."/>
            <person name="Sun W.-H."/>
            <person name="Liu D.-K."/>
            <person name="Li Y."/>
            <person name="Chen G.-Z."/>
            <person name="Liu X.-D."/>
            <person name="Liao X.-Y."/>
            <person name="Jiang Y.-T."/>
            <person name="Yu X."/>
            <person name="Hao Y."/>
            <person name="Huang J."/>
            <person name="Zhao X.-W."/>
            <person name="Ke S."/>
            <person name="Chen Y.-Y."/>
            <person name="Wu W.-L."/>
            <person name="Hsu J.-L."/>
            <person name="Lin Y.-F."/>
            <person name="Huang M.-D."/>
            <person name="Li C.-Y."/>
            <person name="Huang L."/>
            <person name="Wang Z.-W."/>
            <person name="Zhao X."/>
            <person name="Zhong W.-Y."/>
            <person name="Peng D.-H."/>
            <person name="Ahmad S."/>
            <person name="Lan S."/>
            <person name="Zhang J.-S."/>
            <person name="Tsai W.-C."/>
            <person name="Van De Peer Y."/>
            <person name="Liu Z.-J."/>
        </authorList>
    </citation>
    <scope>NUCLEOTIDE SEQUENCE</scope>
    <source>
        <strain evidence="2">CP</strain>
        <tissue evidence="2">Leaves</tissue>
    </source>
</reference>
<dbReference type="Proteomes" id="UP001180020">
    <property type="component" value="Unassembled WGS sequence"/>
</dbReference>
<protein>
    <recommendedName>
        <fullName evidence="1">DUF7795 domain-containing protein</fullName>
    </recommendedName>
</protein>
<dbReference type="AlphaFoldDB" id="A0AAV9ER48"/>
<name>A0AAV9ER48_ACOCL</name>
<evidence type="ECO:0000313" key="3">
    <source>
        <dbReference type="Proteomes" id="UP001180020"/>
    </source>
</evidence>
<sequence>MSGLELDDKSFSFFKDFMTRIAKLEELVGLGNRLLVGFYQELELLRRPPLHKTSKKIVEEVVSAHLTERMKITLMLDALLDKLLGKILKHLGISIEAKVLLSEIACLSDEVINIMEIANESISHDGMMNQPCWNEERESEPLNLRHENILHYAIMMRVIYKMLKLDFEMQTHTIIA</sequence>
<organism evidence="2 3">
    <name type="scientific">Acorus calamus</name>
    <name type="common">Sweet flag</name>
    <dbReference type="NCBI Taxonomy" id="4465"/>
    <lineage>
        <taxon>Eukaryota</taxon>
        <taxon>Viridiplantae</taxon>
        <taxon>Streptophyta</taxon>
        <taxon>Embryophyta</taxon>
        <taxon>Tracheophyta</taxon>
        <taxon>Spermatophyta</taxon>
        <taxon>Magnoliopsida</taxon>
        <taxon>Liliopsida</taxon>
        <taxon>Acoraceae</taxon>
        <taxon>Acorus</taxon>
    </lineage>
</organism>
<dbReference type="EMBL" id="JAUJYO010000005">
    <property type="protein sequence ID" value="KAK1315737.1"/>
    <property type="molecule type" value="Genomic_DNA"/>
</dbReference>
<keyword evidence="3" id="KW-1185">Reference proteome</keyword>
<dbReference type="PANTHER" id="PTHR35305:SF2">
    <property type="entry name" value="FAD-BINDING PROTEIN"/>
    <property type="match status" value="1"/>
</dbReference>
<feature type="domain" description="DUF7795" evidence="1">
    <location>
        <begin position="5"/>
        <end position="118"/>
    </location>
</feature>
<evidence type="ECO:0000259" key="1">
    <source>
        <dbReference type="Pfam" id="PF25071"/>
    </source>
</evidence>
<gene>
    <name evidence="2" type="ORF">QJS10_CPA05g01421</name>
</gene>
<dbReference type="PANTHER" id="PTHR35305">
    <property type="entry name" value="FAD-BINDING PROTEIN"/>
    <property type="match status" value="1"/>
</dbReference>
<evidence type="ECO:0000313" key="2">
    <source>
        <dbReference type="EMBL" id="KAK1315737.1"/>
    </source>
</evidence>
<proteinExistence type="predicted"/>
<comment type="caution">
    <text evidence="2">The sequence shown here is derived from an EMBL/GenBank/DDBJ whole genome shotgun (WGS) entry which is preliminary data.</text>
</comment>
<accession>A0AAV9ER48</accession>